<proteinExistence type="predicted"/>
<accession>A0A1H2SPR8</accession>
<dbReference type="STRING" id="89784.SAMN04489725_104176"/>
<protein>
    <submittedName>
        <fullName evidence="1 2">Hydrolase</fullName>
    </submittedName>
</protein>
<dbReference type="Gene3D" id="3.40.50.1000">
    <property type="entry name" value="HAD superfamily/HAD-like"/>
    <property type="match status" value="1"/>
</dbReference>
<dbReference type="InterPro" id="IPR036412">
    <property type="entry name" value="HAD-like_sf"/>
</dbReference>
<dbReference type="InterPro" id="IPR000150">
    <property type="entry name" value="Cof"/>
</dbReference>
<dbReference type="PANTHER" id="PTHR10000:SF8">
    <property type="entry name" value="HAD SUPERFAMILY HYDROLASE-LIKE, TYPE 3"/>
    <property type="match status" value="1"/>
</dbReference>
<dbReference type="NCBIfam" id="TIGR00099">
    <property type="entry name" value="Cof-subfamily"/>
    <property type="match status" value="1"/>
</dbReference>
<dbReference type="InterPro" id="IPR006379">
    <property type="entry name" value="HAD-SF_hydro_IIB"/>
</dbReference>
<dbReference type="Proteomes" id="UP001157137">
    <property type="component" value="Unassembled WGS sequence"/>
</dbReference>
<reference evidence="3" key="2">
    <citation type="submission" date="2016-10" db="EMBL/GenBank/DDBJ databases">
        <authorList>
            <person name="Varghese N."/>
        </authorList>
    </citation>
    <scope>NUCLEOTIDE SEQUENCE [LARGE SCALE GENOMIC DNA]</scope>
    <source>
        <strain evidence="3">DSM 12489</strain>
    </source>
</reference>
<reference evidence="1" key="3">
    <citation type="submission" date="2023-02" db="EMBL/GenBank/DDBJ databases">
        <title>Proposal of a novel subspecies: Alicyclobacillus hesperidum subspecies aegle.</title>
        <authorList>
            <person name="Goto K."/>
            <person name="Fujii T."/>
            <person name="Yasui K."/>
            <person name="Mochida K."/>
            <person name="Kato-Tanaka Y."/>
            <person name="Morohoshi S."/>
            <person name="An S.Y."/>
            <person name="Kasai H."/>
            <person name="Yokota A."/>
        </authorList>
    </citation>
    <scope>NUCLEOTIDE SEQUENCE</scope>
    <source>
        <strain evidence="1">DSM 12766</strain>
    </source>
</reference>
<keyword evidence="2" id="KW-0378">Hydrolase</keyword>
<dbReference type="InterPro" id="IPR023214">
    <property type="entry name" value="HAD_sf"/>
</dbReference>
<dbReference type="SUPFAM" id="SSF56784">
    <property type="entry name" value="HAD-like"/>
    <property type="match status" value="1"/>
</dbReference>
<organism evidence="2 3">
    <name type="scientific">Alicyclobacillus hesperidum</name>
    <dbReference type="NCBI Taxonomy" id="89784"/>
    <lineage>
        <taxon>Bacteria</taxon>
        <taxon>Bacillati</taxon>
        <taxon>Bacillota</taxon>
        <taxon>Bacilli</taxon>
        <taxon>Bacillales</taxon>
        <taxon>Alicyclobacillaceae</taxon>
        <taxon>Alicyclobacillus</taxon>
    </lineage>
</organism>
<name>A0A1H2SPR8_9BACL</name>
<keyword evidence="3" id="KW-1185">Reference proteome</keyword>
<dbReference type="EMBL" id="BSRA01000001">
    <property type="protein sequence ID" value="GLV12490.1"/>
    <property type="molecule type" value="Genomic_DNA"/>
</dbReference>
<dbReference type="PANTHER" id="PTHR10000">
    <property type="entry name" value="PHOSPHOSERINE PHOSPHATASE"/>
    <property type="match status" value="1"/>
</dbReference>
<dbReference type="RefSeq" id="WP_040290158.1">
    <property type="nucleotide sequence ID" value="NZ_BSRA01000001.1"/>
</dbReference>
<dbReference type="GO" id="GO:0005829">
    <property type="term" value="C:cytosol"/>
    <property type="evidence" value="ECO:0007669"/>
    <property type="project" value="TreeGrafter"/>
</dbReference>
<dbReference type="GO" id="GO:0016791">
    <property type="term" value="F:phosphatase activity"/>
    <property type="evidence" value="ECO:0007669"/>
    <property type="project" value="UniProtKB-ARBA"/>
</dbReference>
<dbReference type="EMBL" id="FNOJ01000004">
    <property type="protein sequence ID" value="SDW33641.1"/>
    <property type="molecule type" value="Genomic_DNA"/>
</dbReference>
<evidence type="ECO:0000313" key="3">
    <source>
        <dbReference type="Proteomes" id="UP000182589"/>
    </source>
</evidence>
<dbReference type="Proteomes" id="UP000182589">
    <property type="component" value="Unassembled WGS sequence"/>
</dbReference>
<dbReference type="SFLD" id="SFLDG01140">
    <property type="entry name" value="C2.B:_Phosphomannomutase_and_P"/>
    <property type="match status" value="1"/>
</dbReference>
<reference evidence="2" key="1">
    <citation type="submission" date="2016-10" db="EMBL/GenBank/DDBJ databases">
        <authorList>
            <person name="de Groot N.N."/>
        </authorList>
    </citation>
    <scope>NUCLEOTIDE SEQUENCE [LARGE SCALE GENOMIC DNA]</scope>
    <source>
        <strain evidence="2">DSM 12489</strain>
    </source>
</reference>
<dbReference type="AlphaFoldDB" id="A0A1H2SPR8"/>
<dbReference type="Pfam" id="PF08282">
    <property type="entry name" value="Hydrolase_3"/>
    <property type="match status" value="1"/>
</dbReference>
<gene>
    <name evidence="1" type="ORF">Heshes_01740</name>
    <name evidence="2" type="ORF">SAMN04489725_104176</name>
</gene>
<dbReference type="NCBIfam" id="TIGR01484">
    <property type="entry name" value="HAD-SF-IIB"/>
    <property type="match status" value="1"/>
</dbReference>
<dbReference type="Gene3D" id="3.30.1240.10">
    <property type="match status" value="1"/>
</dbReference>
<sequence>MKTGQHVKMVFLDIDGTLYVNGEIVPRSAAAVAELLKSNIPVAVCTGRSVIHAQHIQEALHIPYGIYFNGGLVKAGNRELFAMPFDVDVVTGILKKARERNIFTIVHTHDHALSLEPLPDEYLPVLASYDFPPISYEPTLADRVQDIGVFQINAFMTHEWDAIFEQEFPACYIYRWHEQAVDFQRRKSDKSIGALRLLEYLGISPEEAVHIGDGGNDIGMFRTLGYSYAMGNATDDVKEVAKCVTSSAISGGVADALADLGLV</sequence>
<dbReference type="SFLD" id="SFLDS00003">
    <property type="entry name" value="Haloacid_Dehalogenase"/>
    <property type="match status" value="1"/>
</dbReference>
<evidence type="ECO:0000313" key="1">
    <source>
        <dbReference type="EMBL" id="GLV12490.1"/>
    </source>
</evidence>
<evidence type="ECO:0000313" key="2">
    <source>
        <dbReference type="EMBL" id="SDW33641.1"/>
    </source>
</evidence>
<dbReference type="GO" id="GO:0000287">
    <property type="term" value="F:magnesium ion binding"/>
    <property type="evidence" value="ECO:0007669"/>
    <property type="project" value="TreeGrafter"/>
</dbReference>